<dbReference type="EMBL" id="LAZR01007823">
    <property type="protein sequence ID" value="KKM82691.1"/>
    <property type="molecule type" value="Genomic_DNA"/>
</dbReference>
<evidence type="ECO:0000313" key="1">
    <source>
        <dbReference type="EMBL" id="KKM82691.1"/>
    </source>
</evidence>
<gene>
    <name evidence="1" type="ORF">LCGC14_1317080</name>
</gene>
<dbReference type="SUPFAM" id="SSF52980">
    <property type="entry name" value="Restriction endonuclease-like"/>
    <property type="match status" value="1"/>
</dbReference>
<organism evidence="1">
    <name type="scientific">marine sediment metagenome</name>
    <dbReference type="NCBI Taxonomy" id="412755"/>
    <lineage>
        <taxon>unclassified sequences</taxon>
        <taxon>metagenomes</taxon>
        <taxon>ecological metagenomes</taxon>
    </lineage>
</organism>
<accession>A0A0F9L5Y0</accession>
<dbReference type="InterPro" id="IPR011604">
    <property type="entry name" value="PDDEXK-like_dom_sf"/>
</dbReference>
<dbReference type="AlphaFoldDB" id="A0A0F9L5Y0"/>
<feature type="non-terminal residue" evidence="1">
    <location>
        <position position="49"/>
    </location>
</feature>
<dbReference type="InterPro" id="IPR011335">
    <property type="entry name" value="Restrct_endonuc-II-like"/>
</dbReference>
<dbReference type="Gene3D" id="3.90.320.10">
    <property type="match status" value="1"/>
</dbReference>
<comment type="caution">
    <text evidence="1">The sequence shown here is derived from an EMBL/GenBank/DDBJ whole genome shotgun (WGS) entry which is preliminary data.</text>
</comment>
<sequence length="49" mass="5634">MEIFEFEQGSDEWYEIKLGVVSTSNFHKVLNKGAGRGLFMRKLAAERLT</sequence>
<proteinExistence type="predicted"/>
<reference evidence="1" key="1">
    <citation type="journal article" date="2015" name="Nature">
        <title>Complex archaea that bridge the gap between prokaryotes and eukaryotes.</title>
        <authorList>
            <person name="Spang A."/>
            <person name="Saw J.H."/>
            <person name="Jorgensen S.L."/>
            <person name="Zaremba-Niedzwiedzka K."/>
            <person name="Martijn J."/>
            <person name="Lind A.E."/>
            <person name="van Eijk R."/>
            <person name="Schleper C."/>
            <person name="Guy L."/>
            <person name="Ettema T.J."/>
        </authorList>
    </citation>
    <scope>NUCLEOTIDE SEQUENCE</scope>
</reference>
<protein>
    <submittedName>
        <fullName evidence="1">Uncharacterized protein</fullName>
    </submittedName>
</protein>
<name>A0A0F9L5Y0_9ZZZZ</name>